<keyword evidence="2" id="KW-1185">Reference proteome</keyword>
<sequence length="133" mass="14359">MPPPPSFFSSPSPTADTYVAANATAKRPTSSYRLHLTSPPAYPSSRPLSVIMTTFSNAPSWQTVSRTIVAIAVALPPTACRRNRMPPVRRDSYNCLSSRGFSRANQQSDTGSASTSIDSTIILRRMLKSPASL</sequence>
<accession>A0A6A6YD79</accession>
<dbReference type="AlphaFoldDB" id="A0A6A6YD79"/>
<evidence type="ECO:0000313" key="2">
    <source>
        <dbReference type="Proteomes" id="UP000504636"/>
    </source>
</evidence>
<gene>
    <name evidence="1 3" type="ORF">BDZ99DRAFT_85348</name>
</gene>
<reference evidence="3" key="3">
    <citation type="submission" date="2025-04" db="UniProtKB">
        <authorList>
            <consortium name="RefSeq"/>
        </authorList>
    </citation>
    <scope>IDENTIFICATION</scope>
    <source>
        <strain evidence="3">CBS 304.34</strain>
    </source>
</reference>
<dbReference type="RefSeq" id="XP_033573750.1">
    <property type="nucleotide sequence ID" value="XM_033728968.1"/>
</dbReference>
<dbReference type="EMBL" id="MU003706">
    <property type="protein sequence ID" value="KAF2806786.1"/>
    <property type="molecule type" value="Genomic_DNA"/>
</dbReference>
<reference evidence="3" key="2">
    <citation type="submission" date="2020-04" db="EMBL/GenBank/DDBJ databases">
        <authorList>
            <consortium name="NCBI Genome Project"/>
        </authorList>
    </citation>
    <scope>NUCLEOTIDE SEQUENCE</scope>
    <source>
        <strain evidence="3">CBS 304.34</strain>
    </source>
</reference>
<name>A0A6A6YD79_9PEZI</name>
<evidence type="ECO:0000313" key="3">
    <source>
        <dbReference type="RefSeq" id="XP_033573750.1"/>
    </source>
</evidence>
<proteinExistence type="predicted"/>
<organism evidence="1">
    <name type="scientific">Mytilinidion resinicola</name>
    <dbReference type="NCBI Taxonomy" id="574789"/>
    <lineage>
        <taxon>Eukaryota</taxon>
        <taxon>Fungi</taxon>
        <taxon>Dikarya</taxon>
        <taxon>Ascomycota</taxon>
        <taxon>Pezizomycotina</taxon>
        <taxon>Dothideomycetes</taxon>
        <taxon>Pleosporomycetidae</taxon>
        <taxon>Mytilinidiales</taxon>
        <taxon>Mytilinidiaceae</taxon>
        <taxon>Mytilinidion</taxon>
    </lineage>
</organism>
<dbReference type="GeneID" id="54469861"/>
<evidence type="ECO:0000313" key="1">
    <source>
        <dbReference type="EMBL" id="KAF2806786.1"/>
    </source>
</evidence>
<protein>
    <submittedName>
        <fullName evidence="1 3">Uncharacterized protein</fullName>
    </submittedName>
</protein>
<dbReference type="Proteomes" id="UP000504636">
    <property type="component" value="Unplaced"/>
</dbReference>
<reference evidence="1 3" key="1">
    <citation type="journal article" date="2020" name="Stud. Mycol.">
        <title>101 Dothideomycetes genomes: a test case for predicting lifestyles and emergence of pathogens.</title>
        <authorList>
            <person name="Haridas S."/>
            <person name="Albert R."/>
            <person name="Binder M."/>
            <person name="Bloem J."/>
            <person name="Labutti K."/>
            <person name="Salamov A."/>
            <person name="Andreopoulos B."/>
            <person name="Baker S."/>
            <person name="Barry K."/>
            <person name="Bills G."/>
            <person name="Bluhm B."/>
            <person name="Cannon C."/>
            <person name="Castanera R."/>
            <person name="Culley D."/>
            <person name="Daum C."/>
            <person name="Ezra D."/>
            <person name="Gonzalez J."/>
            <person name="Henrissat B."/>
            <person name="Kuo A."/>
            <person name="Liang C."/>
            <person name="Lipzen A."/>
            <person name="Lutzoni F."/>
            <person name="Magnuson J."/>
            <person name="Mondo S."/>
            <person name="Nolan M."/>
            <person name="Ohm R."/>
            <person name="Pangilinan J."/>
            <person name="Park H.-J."/>
            <person name="Ramirez L."/>
            <person name="Alfaro M."/>
            <person name="Sun H."/>
            <person name="Tritt A."/>
            <person name="Yoshinaga Y."/>
            <person name="Zwiers L.-H."/>
            <person name="Turgeon B."/>
            <person name="Goodwin S."/>
            <person name="Spatafora J."/>
            <person name="Crous P."/>
            <person name="Grigoriev I."/>
        </authorList>
    </citation>
    <scope>NUCLEOTIDE SEQUENCE</scope>
    <source>
        <strain evidence="1 3">CBS 304.34</strain>
    </source>
</reference>